<name>A0A8J6UKQ7_9BACT</name>
<dbReference type="AlphaFoldDB" id="A0A8J6UKQ7"/>
<evidence type="ECO:0000313" key="2">
    <source>
        <dbReference type="Proteomes" id="UP000632828"/>
    </source>
</evidence>
<proteinExistence type="predicted"/>
<reference evidence="1" key="1">
    <citation type="submission" date="2020-09" db="EMBL/GenBank/DDBJ databases">
        <title>Pelobacter alkaliphilus sp. nov., a novel anaerobic arsenate-reducing bacterium from terrestrial mud volcano.</title>
        <authorList>
            <person name="Khomyakova M.A."/>
            <person name="Merkel A.Y."/>
            <person name="Slobodkin A.I."/>
        </authorList>
    </citation>
    <scope>NUCLEOTIDE SEQUENCE</scope>
    <source>
        <strain evidence="1">M08fum</strain>
    </source>
</reference>
<protein>
    <submittedName>
        <fullName evidence="1">Uncharacterized protein</fullName>
    </submittedName>
</protein>
<dbReference type="EMBL" id="JACWUN010000003">
    <property type="protein sequence ID" value="MBD1399797.1"/>
    <property type="molecule type" value="Genomic_DNA"/>
</dbReference>
<keyword evidence="2" id="KW-1185">Reference proteome</keyword>
<evidence type="ECO:0000313" key="1">
    <source>
        <dbReference type="EMBL" id="MBD1399797.1"/>
    </source>
</evidence>
<sequence>MKVWVFTTHGQNKSRPATFCCGLNPARKTDTFKSTTQGCSGQNAIYLATGPLYEKKYHFIFIGFSSHKSETGLYYSVKNHQSEQKKKANSKHCYQKNTYRIKNDFLLLFRTLNAENWARSGKKKRGVLKK</sequence>
<gene>
    <name evidence="1" type="ORF">ICT70_03855</name>
</gene>
<dbReference type="Proteomes" id="UP000632828">
    <property type="component" value="Unassembled WGS sequence"/>
</dbReference>
<dbReference type="RefSeq" id="WP_191154064.1">
    <property type="nucleotide sequence ID" value="NZ_JACWUN010000003.1"/>
</dbReference>
<accession>A0A8J6UKQ7</accession>
<comment type="caution">
    <text evidence="1">The sequence shown here is derived from an EMBL/GenBank/DDBJ whole genome shotgun (WGS) entry which is preliminary data.</text>
</comment>
<organism evidence="1 2">
    <name type="scientific">Pelovirga terrestris</name>
    <dbReference type="NCBI Taxonomy" id="2771352"/>
    <lineage>
        <taxon>Bacteria</taxon>
        <taxon>Pseudomonadati</taxon>
        <taxon>Thermodesulfobacteriota</taxon>
        <taxon>Desulfuromonadia</taxon>
        <taxon>Geobacterales</taxon>
        <taxon>Geobacteraceae</taxon>
        <taxon>Pelovirga</taxon>
    </lineage>
</organism>